<dbReference type="PIRSF" id="PIRSF006066">
    <property type="entry name" value="HI0050"/>
    <property type="match status" value="1"/>
</dbReference>
<feature type="transmembrane region" description="Helical" evidence="7">
    <location>
        <begin position="104"/>
        <end position="124"/>
    </location>
</feature>
<keyword evidence="5 7" id="KW-1133">Transmembrane helix</keyword>
<keyword evidence="3" id="KW-0997">Cell inner membrane</keyword>
<comment type="caution">
    <text evidence="9">The sequence shown here is derived from an EMBL/GenBank/DDBJ whole genome shotgun (WGS) entry which is preliminary data.</text>
</comment>
<feature type="transmembrane region" description="Helical" evidence="7">
    <location>
        <begin position="214"/>
        <end position="235"/>
    </location>
</feature>
<feature type="domain" description="TRAP C4-dicarboxylate transport system permease DctM subunit" evidence="8">
    <location>
        <begin position="9"/>
        <end position="415"/>
    </location>
</feature>
<evidence type="ECO:0000256" key="3">
    <source>
        <dbReference type="ARBA" id="ARBA00022519"/>
    </source>
</evidence>
<feature type="transmembrane region" description="Helical" evidence="7">
    <location>
        <begin position="269"/>
        <end position="294"/>
    </location>
</feature>
<evidence type="ECO:0000313" key="10">
    <source>
        <dbReference type="Proteomes" id="UP001407405"/>
    </source>
</evidence>
<feature type="transmembrane region" description="Helical" evidence="7">
    <location>
        <begin position="397"/>
        <end position="421"/>
    </location>
</feature>
<dbReference type="Proteomes" id="UP001407405">
    <property type="component" value="Unassembled WGS sequence"/>
</dbReference>
<evidence type="ECO:0000256" key="7">
    <source>
        <dbReference type="SAM" id="Phobius"/>
    </source>
</evidence>
<evidence type="ECO:0000256" key="2">
    <source>
        <dbReference type="ARBA" id="ARBA00022475"/>
    </source>
</evidence>
<evidence type="ECO:0000256" key="5">
    <source>
        <dbReference type="ARBA" id="ARBA00022989"/>
    </source>
</evidence>
<keyword evidence="4 7" id="KW-0812">Transmembrane</keyword>
<gene>
    <name evidence="9" type="ORF">AAIG11_08650</name>
</gene>
<feature type="transmembrane region" description="Helical" evidence="7">
    <location>
        <begin position="314"/>
        <end position="340"/>
    </location>
</feature>
<dbReference type="NCBIfam" id="TIGR00786">
    <property type="entry name" value="dctM"/>
    <property type="match status" value="1"/>
</dbReference>
<keyword evidence="6 7" id="KW-0472">Membrane</keyword>
<dbReference type="EMBL" id="JBCITM010000007">
    <property type="protein sequence ID" value="MEN1760539.1"/>
    <property type="molecule type" value="Genomic_DNA"/>
</dbReference>
<comment type="subcellular location">
    <subcellularLocation>
        <location evidence="1">Cell inner membrane</location>
        <topology evidence="1">Multi-pass membrane protein</topology>
    </subcellularLocation>
</comment>
<organism evidence="9 10">
    <name type="scientific">Anoxynatronum sibiricum</name>
    <dbReference type="NCBI Taxonomy" id="210623"/>
    <lineage>
        <taxon>Bacteria</taxon>
        <taxon>Bacillati</taxon>
        <taxon>Bacillota</taxon>
        <taxon>Clostridia</taxon>
        <taxon>Eubacteriales</taxon>
        <taxon>Clostridiaceae</taxon>
        <taxon>Anoxynatronum</taxon>
    </lineage>
</organism>
<dbReference type="PANTHER" id="PTHR33362">
    <property type="entry name" value="SIALIC ACID TRAP TRANSPORTER PERMEASE PROTEIN SIAT-RELATED"/>
    <property type="match status" value="1"/>
</dbReference>
<protein>
    <submittedName>
        <fullName evidence="9">TRAP transporter large permease</fullName>
    </submittedName>
</protein>
<feature type="transmembrane region" description="Helical" evidence="7">
    <location>
        <begin position="241"/>
        <end position="257"/>
    </location>
</feature>
<proteinExistence type="predicted"/>
<feature type="transmembrane region" description="Helical" evidence="7">
    <location>
        <begin position="172"/>
        <end position="193"/>
    </location>
</feature>
<keyword evidence="2" id="KW-1003">Cell membrane</keyword>
<feature type="transmembrane region" description="Helical" evidence="7">
    <location>
        <begin position="374"/>
        <end position="390"/>
    </location>
</feature>
<dbReference type="InterPro" id="IPR004681">
    <property type="entry name" value="TRAP_DctM"/>
</dbReference>
<feature type="transmembrane region" description="Helical" evidence="7">
    <location>
        <begin position="347"/>
        <end position="368"/>
    </location>
</feature>
<reference evidence="9 10" key="1">
    <citation type="submission" date="2024-04" db="EMBL/GenBank/DDBJ databases">
        <title>Genome sequencing and metabolic network reconstruction of aminoacids and betaine degradation by Anoxynatronum sibiricum.</title>
        <authorList>
            <person name="Detkova E.N."/>
            <person name="Boltjanskaja Y.V."/>
            <person name="Mardanov A.V."/>
            <person name="Kevbrin V."/>
        </authorList>
    </citation>
    <scope>NUCLEOTIDE SEQUENCE [LARGE SCALE GENOMIC DNA]</scope>
    <source>
        <strain evidence="9 10">Z-7981</strain>
    </source>
</reference>
<feature type="transmembrane region" description="Helical" evidence="7">
    <location>
        <begin position="79"/>
        <end position="98"/>
    </location>
</feature>
<evidence type="ECO:0000256" key="6">
    <source>
        <dbReference type="ARBA" id="ARBA00023136"/>
    </source>
</evidence>
<name>A0ABU9VTP2_9CLOT</name>
<dbReference type="PANTHER" id="PTHR33362:SF5">
    <property type="entry name" value="C4-DICARBOXYLATE TRAP TRANSPORTER LARGE PERMEASE PROTEIN DCTM"/>
    <property type="match status" value="1"/>
</dbReference>
<evidence type="ECO:0000256" key="4">
    <source>
        <dbReference type="ARBA" id="ARBA00022692"/>
    </source>
</evidence>
<dbReference type="InterPro" id="IPR010656">
    <property type="entry name" value="DctM"/>
</dbReference>
<sequence>MSPVALTLFGSLFILLILNVPIAVSLALSSVVTLFIFDIPLSIFPFTMYTATAKFTLLAIPFFILAGTIMEKSGISKRLINFANLVVGHLKGGLAIVTVLTSCFFAAISGSGPATVAALGNMLVPAMEESGYDKGMSAALLSASGAIGIIIPPSIAFVVYGVVAQVSIGKLFIAGIIPGLLFGLMLIVASLIVSRKYNIKQTGAATGKQLRKAFVEAVWGIMTPVIILGGIYGGIFTPTEAAGVAVFYGLIVGLFIYRDLKPKAVPSLLVESSVSSAVVMLIVAAASLFAWIITTQGIARDLADVLLSITSNKYGILMIINIILLIAGCFIDAVSAYYILMPIFLPILNIVGIDLLHFGVVMTVNLAIGQITPPVGVNLYVACGIADIGINRISKSIVPFLVASLVALLLVTYLPILSLGLPALMGM</sequence>
<keyword evidence="10" id="KW-1185">Reference proteome</keyword>
<evidence type="ECO:0000259" key="8">
    <source>
        <dbReference type="Pfam" id="PF06808"/>
    </source>
</evidence>
<dbReference type="Pfam" id="PF06808">
    <property type="entry name" value="DctM"/>
    <property type="match status" value="1"/>
</dbReference>
<evidence type="ECO:0000313" key="9">
    <source>
        <dbReference type="EMBL" id="MEN1760539.1"/>
    </source>
</evidence>
<feature type="transmembrane region" description="Helical" evidence="7">
    <location>
        <begin position="136"/>
        <end position="160"/>
    </location>
</feature>
<evidence type="ECO:0000256" key="1">
    <source>
        <dbReference type="ARBA" id="ARBA00004429"/>
    </source>
</evidence>
<feature type="transmembrane region" description="Helical" evidence="7">
    <location>
        <begin position="43"/>
        <end position="67"/>
    </location>
</feature>
<accession>A0ABU9VTP2</accession>